<organism evidence="14">
    <name type="scientific">Schizophyllum commune (strain H4-8 / FGSC 9210)</name>
    <name type="common">Split gill fungus</name>
    <dbReference type="NCBI Taxonomy" id="578458"/>
    <lineage>
        <taxon>Eukaryota</taxon>
        <taxon>Fungi</taxon>
        <taxon>Dikarya</taxon>
        <taxon>Basidiomycota</taxon>
        <taxon>Agaricomycotina</taxon>
        <taxon>Agaricomycetes</taxon>
        <taxon>Agaricomycetidae</taxon>
        <taxon>Agaricales</taxon>
        <taxon>Schizophyllaceae</taxon>
        <taxon>Schizophyllum</taxon>
    </lineage>
</organism>
<keyword evidence="4" id="KW-0805">Transcription regulation</keyword>
<dbReference type="GO" id="GO:0000976">
    <property type="term" value="F:transcription cis-regulatory region binding"/>
    <property type="evidence" value="ECO:0007669"/>
    <property type="project" value="TreeGrafter"/>
</dbReference>
<dbReference type="PROSITE" id="PS50014">
    <property type="entry name" value="BROMODOMAIN_2"/>
    <property type="match status" value="3"/>
</dbReference>
<dbReference type="SUPFAM" id="SSF47370">
    <property type="entry name" value="Bromodomain"/>
    <property type="match status" value="3"/>
</dbReference>
<dbReference type="PANTHER" id="PTHR15137:SF9">
    <property type="entry name" value="TRANSCRIPTION INITIATION FACTOR TFIID SUBUNIT 2"/>
    <property type="match status" value="1"/>
</dbReference>
<dbReference type="InParanoid" id="D8PML2"/>
<feature type="compositionally biased region" description="Low complexity" evidence="11">
    <location>
        <begin position="1543"/>
        <end position="1565"/>
    </location>
</feature>
<dbReference type="GO" id="GO:0008270">
    <property type="term" value="F:zinc ion binding"/>
    <property type="evidence" value="ECO:0007669"/>
    <property type="project" value="InterPro"/>
</dbReference>
<evidence type="ECO:0000256" key="4">
    <source>
        <dbReference type="ARBA" id="ARBA00023015"/>
    </source>
</evidence>
<dbReference type="Pfam" id="PF00439">
    <property type="entry name" value="Bromodomain"/>
    <property type="match status" value="3"/>
</dbReference>
<dbReference type="CDD" id="cd04369">
    <property type="entry name" value="Bromodomain"/>
    <property type="match status" value="2"/>
</dbReference>
<feature type="domain" description="Bromo" evidence="12">
    <location>
        <begin position="1585"/>
        <end position="1657"/>
    </location>
</feature>
<dbReference type="InterPro" id="IPR036427">
    <property type="entry name" value="Bromodomain-like_sf"/>
</dbReference>
<dbReference type="Pfam" id="PF01433">
    <property type="entry name" value="Peptidase_M1"/>
    <property type="match status" value="1"/>
</dbReference>
<evidence type="ECO:0000259" key="12">
    <source>
        <dbReference type="PROSITE" id="PS50014"/>
    </source>
</evidence>
<keyword evidence="6" id="KW-0804">Transcription</keyword>
<dbReference type="STRING" id="578458.D8PML2"/>
<dbReference type="Pfam" id="PF25316">
    <property type="entry name" value="TAF2_3rd"/>
    <property type="match status" value="1"/>
</dbReference>
<evidence type="ECO:0000256" key="1">
    <source>
        <dbReference type="ARBA" id="ARBA00004123"/>
    </source>
</evidence>
<dbReference type="InterPro" id="IPR014782">
    <property type="entry name" value="Peptidase_M1_dom"/>
</dbReference>
<evidence type="ECO:0000256" key="6">
    <source>
        <dbReference type="ARBA" id="ARBA00023163"/>
    </source>
</evidence>
<evidence type="ECO:0000256" key="11">
    <source>
        <dbReference type="SAM" id="MobiDB-lite"/>
    </source>
</evidence>
<dbReference type="Gene3D" id="2.60.40.1730">
    <property type="entry name" value="tricorn interacting facor f3 domain"/>
    <property type="match status" value="1"/>
</dbReference>
<dbReference type="Pfam" id="PF25577">
    <property type="entry name" value="TPR_TAF2_C"/>
    <property type="match status" value="1"/>
</dbReference>
<evidence type="ECO:0000256" key="10">
    <source>
        <dbReference type="PROSITE-ProRule" id="PRU00035"/>
    </source>
</evidence>
<dbReference type="InterPro" id="IPR042097">
    <property type="entry name" value="Aminopeptidase_N-like_N_sf"/>
</dbReference>
<evidence type="ECO:0000256" key="5">
    <source>
        <dbReference type="ARBA" id="ARBA00023117"/>
    </source>
</evidence>
<reference evidence="13 14" key="1">
    <citation type="journal article" date="2010" name="Nat. Biotechnol.">
        <title>Genome sequence of the model mushroom Schizophyllum commune.</title>
        <authorList>
            <person name="Ohm R.A."/>
            <person name="de Jong J.F."/>
            <person name="Lugones L.G."/>
            <person name="Aerts A."/>
            <person name="Kothe E."/>
            <person name="Stajich J.E."/>
            <person name="de Vries R.P."/>
            <person name="Record E."/>
            <person name="Levasseur A."/>
            <person name="Baker S.E."/>
            <person name="Bartholomew K.A."/>
            <person name="Coutinho P.M."/>
            <person name="Erdmann S."/>
            <person name="Fowler T.J."/>
            <person name="Gathman A.C."/>
            <person name="Lombard V."/>
            <person name="Henrissat B."/>
            <person name="Knabe N."/>
            <person name="Kuees U."/>
            <person name="Lilly W.W."/>
            <person name="Lindquist E."/>
            <person name="Lucas S."/>
            <person name="Magnuson J.K."/>
            <person name="Piumi F."/>
            <person name="Raudaskoski M."/>
            <person name="Salamov A."/>
            <person name="Schmutz J."/>
            <person name="Schwarze F.W.M.R."/>
            <person name="vanKuyk P.A."/>
            <person name="Horton J.S."/>
            <person name="Grigoriev I.V."/>
            <person name="Woesten H.A.B."/>
        </authorList>
    </citation>
    <scope>NUCLEOTIDE SEQUENCE [LARGE SCALE GENOMIC DNA]</scope>
    <source>
        <strain evidence="14">H4-8 / FGSC 9210</strain>
    </source>
</reference>
<feature type="domain" description="Bromo" evidence="12">
    <location>
        <begin position="1695"/>
        <end position="1769"/>
    </location>
</feature>
<dbReference type="SMART" id="SM00297">
    <property type="entry name" value="BROMO"/>
    <property type="match status" value="3"/>
</dbReference>
<evidence type="ECO:0000256" key="2">
    <source>
        <dbReference type="ARBA" id="ARBA00010937"/>
    </source>
</evidence>
<feature type="region of interest" description="Disordered" evidence="11">
    <location>
        <begin position="1785"/>
        <end position="1812"/>
    </location>
</feature>
<dbReference type="InterPro" id="IPR001487">
    <property type="entry name" value="Bromodomain"/>
</dbReference>
<feature type="compositionally biased region" description="Low complexity" evidence="11">
    <location>
        <begin position="1350"/>
        <end position="1372"/>
    </location>
</feature>
<evidence type="ECO:0000256" key="9">
    <source>
        <dbReference type="ARBA" id="ARBA00076306"/>
    </source>
</evidence>
<dbReference type="GO" id="GO:0016251">
    <property type="term" value="F:RNA polymerase II general transcription initiation factor activity"/>
    <property type="evidence" value="ECO:0007669"/>
    <property type="project" value="TreeGrafter"/>
</dbReference>
<dbReference type="OMA" id="REFLMPI"/>
<dbReference type="eggNOG" id="KOG1932">
    <property type="taxonomic scope" value="Eukaryota"/>
</dbReference>
<dbReference type="GO" id="GO:0006367">
    <property type="term" value="P:transcription initiation at RNA polymerase II promoter"/>
    <property type="evidence" value="ECO:0007669"/>
    <property type="project" value="TreeGrafter"/>
</dbReference>
<feature type="region of interest" description="Disordered" evidence="11">
    <location>
        <begin position="1121"/>
        <end position="1214"/>
    </location>
</feature>
<comment type="similarity">
    <text evidence="2">Belongs to the TAF2 family.</text>
</comment>
<sequence>MVLTSFAVSTSHQKVVLEIDFGGILWGYTELTIYPTTKDLKTIYMHSRQCTIQKVTVGGHQAEFVHNDYIANIALQGENCNDPHRHAELKRKVYSAYQDSDEGELSIAIPSQVSLRASSASMPGTQGTTTATPEPHTPGGAHAQTATEFAPIIINIAYSLRNPADGFQFVLPSDAHPYRVPHCYTTPSSPDAARCWVPCIDNMWEKSTWEFEIVVPRYLEEVDPDEETGETSASPTVVVCSGELMEQVAHPHNSNKVIYVFSQPVPTSAQHIAIAAGPFHVMPIAPDASADDATGSTQTPMHAFCLPGHEAMLAATTSSLRSAMSFYSTECGSYPFGSYKVVFVDEMPKQRFDSATLSLITVDSLHGEDAIEQAYEARHVLAMALASQWIGVNIQPKQFCDTWLVNGLALYIAGLFMKKLLGTNEYRFRLKKDMQRILRMDTGAQKPICQPTHVEPPDAADLPFINLKAPVVLHILDRKLGKSGTSLGLSRVLPKIFLAAMSGEIQENALSTSYFLRVCRKVSGVDVRGFAEQWIYGSGCPSFAFQATFNRKKMAVEITMRQECPAYKAHEGNAFSMEQFKPAPLFEGQMTIRIHEADGTPYEHVLDIRSNFKRYDVPFNTKYKRVRRNTKRYLARQAAAQAAAEGDADAAEAMGLIDMGFGLEIWEKEDERENWKVADWTEEEEQQMSGATYEWIRMDADFEWIAFISFDQPDFMWVSQLQRDRDVVAQLEAIYALSRTPTAIVSSTLTRTVLVTNYFYRIRCEAALALVHCAVRRTEFLGLFHLFKLFLRYCYDTEDPKQDLFKHSYVPKPNDFSDIAEYFVRKHLVTAIARVRFENGKTPPVVRQFLIDQLKFNDNTTNAYSDAFYICTIIDGLACATTSTAPPERGELLPTEGRAELTTEDVHLLNEAMSEIERYQEMDKLIPSPHNVVTVAVIEFYTVLMVANYIPSHPYRFFFYTRDGNYTQVRIAAFDALFLMKWFNPEIMEYLFSVMLYDPSRVIRRHVARNCCTSLALLVQMGDLKSGAKEAEQLLIEEDGSMAQERIKEARKTEMDTIFKILRKDREIGKNETLRQFLIPLISAPELDYEVRWTLLKLADLLIRPHEEIFQEKMPQLKIHLPPTPVVETPPPSSASIRMKPPRPPGRSQVPDSPAISSTPKLRLAPPAPPTPRTAMEPPKRPPPPARPAPAPSPSAPAPAAKAQNVRPQKAQTSGMDMNDLIMCRNALKKLKVHKRAKFFLKPVDPVRDLAPKYIDIIKNPMDLATMEIKLEQGHYADRNAFRKDFELMISNAKTFNPPGSLVHMEAINFETFFEKHWAAMTRTLEGRAQEAAMANLRADQAPPTPVPRPVVAGPRRISAPRPLSPALAAPAPATPAEPKPRPTIKLKLGGSSKPAAETPVKKPTKAKAKARVAPSDVPTDPPPPYEDDGTGDLLEEVLAVEQEREQQREQEREQRREQKRSAPPGKRKKSPDALDEDEILELASPAKKERRAPSPVPAPVSTPLATPSRPTPAPPATLAVASLKGKERQVSSHPPSHPPSRAPSRAASHATGPGPSTPSGPRTTVYAATPINEKKCREVLKTLSKSEFYPIFAQPVDPIRDGCPTYYTEIEHPMDFSTMGKKLTEGKYQTMEDFRKDVELIFKNCRKFNPPSTFPTQCADNVEALFKKEWAKAMEKKLSYSEKRGLQSVLRDLKTHPSYFIFAEPVDPDLLGVPTYYNIIPKEKARDLRTIQQKLEADKYETVQAFEADLELMIQNALTFNGETSEVGQATLRMRDGIRSAMASFRAKGTKRKDGGEKGSSQPAKKMKMSA</sequence>
<dbReference type="EMBL" id="GL377302">
    <property type="protein sequence ID" value="EFJ02150.1"/>
    <property type="molecule type" value="Genomic_DNA"/>
</dbReference>
<dbReference type="InterPro" id="IPR027268">
    <property type="entry name" value="Peptidase_M4/M1_CTD_sf"/>
</dbReference>
<dbReference type="InterPro" id="IPR057991">
    <property type="entry name" value="TPR_TAF2_C"/>
</dbReference>
<feature type="compositionally biased region" description="Pro residues" evidence="11">
    <location>
        <begin position="1181"/>
        <end position="1197"/>
    </location>
</feature>
<dbReference type="VEuPathDB" id="FungiDB:SCHCODRAFT_02567634"/>
<evidence type="ECO:0000256" key="7">
    <source>
        <dbReference type="ARBA" id="ARBA00023242"/>
    </source>
</evidence>
<feature type="compositionally biased region" description="Basic and acidic residues" evidence="11">
    <location>
        <begin position="1442"/>
        <end position="1461"/>
    </location>
</feature>
<dbReference type="Gene3D" id="1.20.920.10">
    <property type="entry name" value="Bromodomain-like"/>
    <property type="match status" value="3"/>
</dbReference>
<evidence type="ECO:0000256" key="8">
    <source>
        <dbReference type="ARBA" id="ARBA00025346"/>
    </source>
</evidence>
<dbReference type="SUPFAM" id="SSF55486">
    <property type="entry name" value="Metalloproteases ('zincins'), catalytic domain"/>
    <property type="match status" value="1"/>
</dbReference>
<dbReference type="CDD" id="cd09839">
    <property type="entry name" value="M1_like_TAF2"/>
    <property type="match status" value="1"/>
</dbReference>
<comment type="subcellular location">
    <subcellularLocation>
        <location evidence="1">Nucleus</location>
    </subcellularLocation>
</comment>
<evidence type="ECO:0000256" key="3">
    <source>
        <dbReference type="ARBA" id="ARBA00017363"/>
    </source>
</evidence>
<dbReference type="PANTHER" id="PTHR15137">
    <property type="entry name" value="TRANSCRIPTION INITIATION FACTOR TFIID"/>
    <property type="match status" value="1"/>
</dbReference>
<dbReference type="SUPFAM" id="SSF63737">
    <property type="entry name" value="Leukotriene A4 hydrolase N-terminal domain"/>
    <property type="match status" value="1"/>
</dbReference>
<dbReference type="InterPro" id="IPR057345">
    <property type="entry name" value="Ig-like_TAF2"/>
</dbReference>
<keyword evidence="14" id="KW-1185">Reference proteome</keyword>
<evidence type="ECO:0000313" key="13">
    <source>
        <dbReference type="EMBL" id="EFJ02150.1"/>
    </source>
</evidence>
<dbReference type="InterPro" id="IPR037813">
    <property type="entry name" value="TAF2"/>
</dbReference>
<gene>
    <name evidence="13" type="ORF">SCHCODRAFT_64031</name>
</gene>
<dbReference type="eggNOG" id="KOG1474">
    <property type="taxonomic scope" value="Eukaryota"/>
</dbReference>
<comment type="function">
    <text evidence="8">Functions as a component of the DNA-binding general transcription factor complex TFIID. Binding of TFIID to a promoter (with or without TATA element) is the initial step in pre-initiation complex (PIC) formation. TFIID plays a key role in the regulation of gene expression by RNA polymerase II through different activities such as transcription activator interaction, core promoter recognition and selectivity, TFIIA and TFIIB interaction, chromatin modification (histone acetylation by TAF1), facilitation of DNA opening and initiation of transcription.</text>
</comment>
<dbReference type="FunCoup" id="D8PML2">
    <property type="interactions" value="507"/>
</dbReference>
<feature type="region of interest" description="Disordered" evidence="11">
    <location>
        <begin position="118"/>
        <end position="141"/>
    </location>
</feature>
<proteinExistence type="inferred from homology"/>
<feature type="compositionally biased region" description="Polar residues" evidence="11">
    <location>
        <begin position="118"/>
        <end position="132"/>
    </location>
</feature>
<dbReference type="GO" id="GO:0003682">
    <property type="term" value="F:chromatin binding"/>
    <property type="evidence" value="ECO:0007669"/>
    <property type="project" value="TreeGrafter"/>
</dbReference>
<dbReference type="GO" id="GO:0008237">
    <property type="term" value="F:metallopeptidase activity"/>
    <property type="evidence" value="ECO:0007669"/>
    <property type="project" value="InterPro"/>
</dbReference>
<evidence type="ECO:0000313" key="14">
    <source>
        <dbReference type="Proteomes" id="UP000007431"/>
    </source>
</evidence>
<dbReference type="Gene3D" id="1.10.390.10">
    <property type="entry name" value="Neutral Protease Domain 2"/>
    <property type="match status" value="1"/>
</dbReference>
<dbReference type="FunFam" id="1.10.390.10:FF:000011">
    <property type="entry name" value="Transcription initiation factor TFIID subunit"/>
    <property type="match status" value="1"/>
</dbReference>
<keyword evidence="5 10" id="KW-0103">Bromodomain</keyword>
<keyword evidence="7" id="KW-0539">Nucleus</keyword>
<dbReference type="PRINTS" id="PR00503">
    <property type="entry name" value="BROMODOMAIN"/>
</dbReference>
<accession>D8PML2</accession>
<feature type="compositionally biased region" description="Acidic residues" evidence="11">
    <location>
        <begin position="1426"/>
        <end position="1436"/>
    </location>
</feature>
<feature type="region of interest" description="Disordered" evidence="11">
    <location>
        <begin position="1336"/>
        <end position="1566"/>
    </location>
</feature>
<dbReference type="GO" id="GO:0006325">
    <property type="term" value="P:chromatin organization"/>
    <property type="evidence" value="ECO:0007669"/>
    <property type="project" value="UniProtKB-ARBA"/>
</dbReference>
<dbReference type="HOGENOM" id="CLU_002317_1_0_1"/>
<dbReference type="GO" id="GO:0005669">
    <property type="term" value="C:transcription factor TFIID complex"/>
    <property type="evidence" value="ECO:0007669"/>
    <property type="project" value="InterPro"/>
</dbReference>
<feature type="domain" description="Bromo" evidence="12">
    <location>
        <begin position="1232"/>
        <end position="1304"/>
    </location>
</feature>
<dbReference type="Proteomes" id="UP000007431">
    <property type="component" value="Unassembled WGS sequence"/>
</dbReference>
<protein>
    <recommendedName>
        <fullName evidence="3">Transcription initiation factor TFIID subunit 2</fullName>
    </recommendedName>
    <alternativeName>
        <fullName evidence="9">TBP-associated factor 2</fullName>
    </alternativeName>
</protein>
<name>D8PML2_SCHCM</name>
<feature type="compositionally biased region" description="Pro residues" evidence="11">
    <location>
        <begin position="1122"/>
        <end position="1133"/>
    </location>
</feature>